<dbReference type="PANTHER" id="PTHR21221:SF1">
    <property type="entry name" value="UREIDOGLYCOLATE LYASE"/>
    <property type="match status" value="1"/>
</dbReference>
<dbReference type="GO" id="GO:0050385">
    <property type="term" value="F:ureidoglycolate lyase activity"/>
    <property type="evidence" value="ECO:0007669"/>
    <property type="project" value="UniProtKB-EC"/>
</dbReference>
<dbReference type="Gene3D" id="2.60.120.480">
    <property type="entry name" value="Ureidoglycolate hydrolase"/>
    <property type="match status" value="1"/>
</dbReference>
<keyword evidence="2" id="KW-0659">Purine metabolism</keyword>
<keyword evidence="5" id="KW-0378">Hydrolase</keyword>
<dbReference type="RefSeq" id="WP_008598235.1">
    <property type="nucleotide sequence ID" value="NZ_AMRM01000020.1"/>
</dbReference>
<dbReference type="eggNOG" id="COG3194">
    <property type="taxonomic scope" value="Bacteria"/>
</dbReference>
<dbReference type="PANTHER" id="PTHR21221">
    <property type="entry name" value="UREIDOGLYCOLATE HYDROLASE"/>
    <property type="match status" value="1"/>
</dbReference>
<evidence type="ECO:0000256" key="3">
    <source>
        <dbReference type="ARBA" id="ARBA00023239"/>
    </source>
</evidence>
<dbReference type="SUPFAM" id="SSF51182">
    <property type="entry name" value="RmlC-like cupins"/>
    <property type="match status" value="1"/>
</dbReference>
<gene>
    <name evidence="5" type="ORF">NA2_16722</name>
</gene>
<dbReference type="InterPro" id="IPR047233">
    <property type="entry name" value="UAH_cupin"/>
</dbReference>
<organism evidence="5 6">
    <name type="scientific">Nitratireductor pacificus pht-3B</name>
    <dbReference type="NCBI Taxonomy" id="391937"/>
    <lineage>
        <taxon>Bacteria</taxon>
        <taxon>Pseudomonadati</taxon>
        <taxon>Pseudomonadota</taxon>
        <taxon>Alphaproteobacteria</taxon>
        <taxon>Hyphomicrobiales</taxon>
        <taxon>Phyllobacteriaceae</taxon>
        <taxon>Nitratireductor</taxon>
    </lineage>
</organism>
<dbReference type="EMBL" id="AMRM01000020">
    <property type="protein sequence ID" value="EKF17722.1"/>
    <property type="molecule type" value="Genomic_DNA"/>
</dbReference>
<evidence type="ECO:0000256" key="1">
    <source>
        <dbReference type="ARBA" id="ARBA00011738"/>
    </source>
</evidence>
<evidence type="ECO:0000313" key="6">
    <source>
        <dbReference type="Proteomes" id="UP000006786"/>
    </source>
</evidence>
<dbReference type="GO" id="GO:0000256">
    <property type="term" value="P:allantoin catabolic process"/>
    <property type="evidence" value="ECO:0007669"/>
    <property type="project" value="InterPro"/>
</dbReference>
<protein>
    <submittedName>
        <fullName evidence="5">Ureidoglycolate hydrolase</fullName>
    </submittedName>
</protein>
<dbReference type="CDD" id="cd20298">
    <property type="entry name" value="cupin_UAH"/>
    <property type="match status" value="1"/>
</dbReference>
<dbReference type="GO" id="GO:0004848">
    <property type="term" value="F:ureidoglycolate hydrolase activity"/>
    <property type="evidence" value="ECO:0007669"/>
    <property type="project" value="InterPro"/>
</dbReference>
<evidence type="ECO:0000313" key="5">
    <source>
        <dbReference type="EMBL" id="EKF17722.1"/>
    </source>
</evidence>
<dbReference type="AlphaFoldDB" id="K2MKG0"/>
<evidence type="ECO:0000256" key="4">
    <source>
        <dbReference type="ARBA" id="ARBA00047684"/>
    </source>
</evidence>
<dbReference type="InterPro" id="IPR024060">
    <property type="entry name" value="Ureidoglycolate_lyase_dom_sf"/>
</dbReference>
<dbReference type="STRING" id="391937.NA2_16722"/>
<name>K2MKG0_9HYPH</name>
<accession>K2MKG0</accession>
<dbReference type="PATRIC" id="fig|391937.3.peg.3436"/>
<dbReference type="Proteomes" id="UP000006786">
    <property type="component" value="Unassembled WGS sequence"/>
</dbReference>
<reference evidence="5 6" key="1">
    <citation type="journal article" date="2012" name="J. Bacteriol.">
        <title>Genome Sequence of Nitratireductor pacificus Type Strain pht-3B.</title>
        <authorList>
            <person name="Lai Q."/>
            <person name="Li G."/>
            <person name="Shao Z."/>
        </authorList>
    </citation>
    <scope>NUCLEOTIDE SEQUENCE [LARGE SCALE GENOMIC DNA]</scope>
    <source>
        <strain evidence="6">pht-3B</strain>
    </source>
</reference>
<dbReference type="Pfam" id="PF04115">
    <property type="entry name" value="Ureidogly_lyase"/>
    <property type="match status" value="1"/>
</dbReference>
<dbReference type="GO" id="GO:0006144">
    <property type="term" value="P:purine nucleobase metabolic process"/>
    <property type="evidence" value="ECO:0007669"/>
    <property type="project" value="UniProtKB-KW"/>
</dbReference>
<comment type="catalytic activity">
    <reaction evidence="4">
        <text>(S)-ureidoglycolate = urea + glyoxylate</text>
        <dbReference type="Rhea" id="RHEA:11304"/>
        <dbReference type="ChEBI" id="CHEBI:16199"/>
        <dbReference type="ChEBI" id="CHEBI:36655"/>
        <dbReference type="ChEBI" id="CHEBI:57296"/>
        <dbReference type="EC" id="4.3.2.3"/>
    </reaction>
</comment>
<comment type="subunit">
    <text evidence="1">Homodimer.</text>
</comment>
<comment type="caution">
    <text evidence="5">The sequence shown here is derived from an EMBL/GenBank/DDBJ whole genome shotgun (WGS) entry which is preliminary data.</text>
</comment>
<dbReference type="InterPro" id="IPR007247">
    <property type="entry name" value="Ureidogly_lyase"/>
</dbReference>
<dbReference type="InterPro" id="IPR011051">
    <property type="entry name" value="RmlC_Cupin_sf"/>
</dbReference>
<evidence type="ECO:0000256" key="2">
    <source>
        <dbReference type="ARBA" id="ARBA00022631"/>
    </source>
</evidence>
<proteinExistence type="predicted"/>
<keyword evidence="3" id="KW-0456">Lyase</keyword>
<sequence>MPGDMHFMKNDPAMNTPIHLPVAKLTAEAFQPFGTAFSLSAPGSSGPLVTHQRLHPLLDMPRLTTTQLAVAANAAQITCLERHPFSSQTFIPLLCTAYLVVVAPQVADGGPDLSGLRAFTGDADTGVHYAAGVWHAPMRARGGPARFAIQMWRHDELENDVFIDLPTPIACVSRDAMAEAG</sequence>
<keyword evidence="6" id="KW-1185">Reference proteome</keyword>